<dbReference type="SUPFAM" id="SSF161093">
    <property type="entry name" value="MgtE membrane domain-like"/>
    <property type="match status" value="1"/>
</dbReference>
<dbReference type="AlphaFoldDB" id="A0A1T4JXW7"/>
<dbReference type="PANTHER" id="PTHR43773:SF1">
    <property type="entry name" value="MAGNESIUM TRANSPORTER MGTE"/>
    <property type="match status" value="1"/>
</dbReference>
<dbReference type="PROSITE" id="PS51371">
    <property type="entry name" value="CBS"/>
    <property type="match status" value="2"/>
</dbReference>
<keyword evidence="5 9" id="KW-0460">Magnesium</keyword>
<evidence type="ECO:0000256" key="3">
    <source>
        <dbReference type="ARBA" id="ARBA00022448"/>
    </source>
</evidence>
<dbReference type="SUPFAM" id="SSF54631">
    <property type="entry name" value="CBS-domain pair"/>
    <property type="match status" value="1"/>
</dbReference>
<dbReference type="PANTHER" id="PTHR43773">
    <property type="entry name" value="MAGNESIUM TRANSPORTER MGTE"/>
    <property type="match status" value="1"/>
</dbReference>
<keyword evidence="8" id="KW-0129">CBS domain</keyword>
<dbReference type="Pfam" id="PF03448">
    <property type="entry name" value="MgtE_N"/>
    <property type="match status" value="1"/>
</dbReference>
<dbReference type="InterPro" id="IPR038076">
    <property type="entry name" value="MgtE_N_sf"/>
</dbReference>
<dbReference type="SMART" id="SM00924">
    <property type="entry name" value="MgtE_N"/>
    <property type="match status" value="1"/>
</dbReference>
<feature type="domain" description="CBS" evidence="10">
    <location>
        <begin position="143"/>
        <end position="206"/>
    </location>
</feature>
<dbReference type="GO" id="GO:0005886">
    <property type="term" value="C:plasma membrane"/>
    <property type="evidence" value="ECO:0007669"/>
    <property type="project" value="UniProtKB-SubCell"/>
</dbReference>
<evidence type="ECO:0000256" key="6">
    <source>
        <dbReference type="ARBA" id="ARBA00022989"/>
    </source>
</evidence>
<evidence type="ECO:0000256" key="5">
    <source>
        <dbReference type="ARBA" id="ARBA00022842"/>
    </source>
</evidence>
<comment type="similarity">
    <text evidence="2 9">Belongs to the SLC41A transporter family.</text>
</comment>
<comment type="function">
    <text evidence="9">Acts as a magnesium transporter.</text>
</comment>
<evidence type="ECO:0000256" key="2">
    <source>
        <dbReference type="ARBA" id="ARBA00009749"/>
    </source>
</evidence>
<dbReference type="Pfam" id="PF01769">
    <property type="entry name" value="MgtE"/>
    <property type="match status" value="1"/>
</dbReference>
<dbReference type="Gene3D" id="1.25.60.10">
    <property type="entry name" value="MgtE N-terminal domain-like"/>
    <property type="match status" value="1"/>
</dbReference>
<dbReference type="InterPro" id="IPR006669">
    <property type="entry name" value="MgtE_transporter"/>
</dbReference>
<comment type="subcellular location">
    <subcellularLocation>
        <location evidence="9">Cell membrane</location>
        <topology evidence="9">Multi-pass membrane protein</topology>
    </subcellularLocation>
    <subcellularLocation>
        <location evidence="1">Membrane</location>
        <topology evidence="1">Multi-pass membrane protein</topology>
    </subcellularLocation>
</comment>
<dbReference type="NCBIfam" id="TIGR00400">
    <property type="entry name" value="mgtE"/>
    <property type="match status" value="1"/>
</dbReference>
<keyword evidence="3 9" id="KW-0813">Transport</keyword>
<evidence type="ECO:0000313" key="12">
    <source>
        <dbReference type="Proteomes" id="UP000190657"/>
    </source>
</evidence>
<dbReference type="Gene3D" id="1.10.357.20">
    <property type="entry name" value="SLC41 divalent cation transporters, integral membrane domain"/>
    <property type="match status" value="1"/>
</dbReference>
<dbReference type="InterPro" id="IPR006668">
    <property type="entry name" value="Mg_transptr_MgtE_intracell_dom"/>
</dbReference>
<keyword evidence="9" id="KW-0479">Metal-binding</keyword>
<dbReference type="GO" id="GO:0015095">
    <property type="term" value="F:magnesium ion transmembrane transporter activity"/>
    <property type="evidence" value="ECO:0007669"/>
    <property type="project" value="UniProtKB-UniRule"/>
</dbReference>
<dbReference type="STRING" id="290054.SAMN02745114_00163"/>
<feature type="transmembrane region" description="Helical" evidence="9">
    <location>
        <begin position="398"/>
        <end position="419"/>
    </location>
</feature>
<dbReference type="EMBL" id="FUWW01000002">
    <property type="protein sequence ID" value="SJZ35056.1"/>
    <property type="molecule type" value="Genomic_DNA"/>
</dbReference>
<keyword evidence="7 9" id="KW-0472">Membrane</keyword>
<dbReference type="InterPro" id="IPR000644">
    <property type="entry name" value="CBS_dom"/>
</dbReference>
<dbReference type="GO" id="GO:0046872">
    <property type="term" value="F:metal ion binding"/>
    <property type="evidence" value="ECO:0007669"/>
    <property type="project" value="UniProtKB-KW"/>
</dbReference>
<gene>
    <name evidence="11" type="ORF">SAMN02745114_00163</name>
</gene>
<proteinExistence type="inferred from homology"/>
<evidence type="ECO:0000256" key="9">
    <source>
        <dbReference type="RuleBase" id="RU362011"/>
    </source>
</evidence>
<sequence>MKVDIQEMDEEEIIEEIQTLCEKREFAKLKNLLSEMNPADIASVLDEVSANQRLLMFRLLAKEEAAETFVELDSDNQESLIHAFSDSELKEVLDELYLDDAVDVIEEMPATVVKRILRNADSETRESINTLLKYPEDSAGSIMTPEFVDLKKDMSVEAAFKRIRRTGIDKETIYTCYVCDSSRKLIGVTTVKELLLHDYDDVISDFMETNIISLNTLDDQELATQLFDKYNFLALPVVDMEGRLVGIITVDDAIDVIQEENTEDIQKMNAMLPTEKTYLKTSVFETWKSRFPWLLLLMISATFTGSIITGFEDKLAAMTVLTAFIPMLMDTGGNSGGQASVTVIRAMSLGEVTFRDFFKVIWKEIRVGLVCGLSLAAANFIKIWLVDHLIMHNDDITLIVDLAICLTLVVEIVFAKFIGCTLPMIAKKVGFDPAVMSSPFITTVVDAVSLLVYFGIATALIPQLH</sequence>
<evidence type="ECO:0000313" key="11">
    <source>
        <dbReference type="EMBL" id="SJZ35056.1"/>
    </source>
</evidence>
<dbReference type="Gene3D" id="3.10.580.10">
    <property type="entry name" value="CBS-domain"/>
    <property type="match status" value="1"/>
</dbReference>
<keyword evidence="4 9" id="KW-0812">Transmembrane</keyword>
<evidence type="ECO:0000256" key="1">
    <source>
        <dbReference type="ARBA" id="ARBA00004141"/>
    </source>
</evidence>
<protein>
    <recommendedName>
        <fullName evidence="9">Magnesium transporter MgtE</fullName>
    </recommendedName>
</protein>
<feature type="domain" description="CBS" evidence="10">
    <location>
        <begin position="207"/>
        <end position="263"/>
    </location>
</feature>
<dbReference type="InterPro" id="IPR036739">
    <property type="entry name" value="SLC41_membr_dom_sf"/>
</dbReference>
<evidence type="ECO:0000256" key="7">
    <source>
        <dbReference type="ARBA" id="ARBA00023136"/>
    </source>
</evidence>
<keyword evidence="9" id="KW-1003">Cell membrane</keyword>
<comment type="subunit">
    <text evidence="9">Homodimer.</text>
</comment>
<dbReference type="InterPro" id="IPR046342">
    <property type="entry name" value="CBS_dom_sf"/>
</dbReference>
<keyword evidence="6 9" id="KW-1133">Transmembrane helix</keyword>
<reference evidence="11 12" key="1">
    <citation type="submission" date="2017-02" db="EMBL/GenBank/DDBJ databases">
        <authorList>
            <person name="Peterson S.W."/>
        </authorList>
    </citation>
    <scope>NUCLEOTIDE SEQUENCE [LARGE SCALE GENOMIC DNA]</scope>
    <source>
        <strain evidence="11 12">ATCC 51222</strain>
    </source>
</reference>
<evidence type="ECO:0000256" key="4">
    <source>
        <dbReference type="ARBA" id="ARBA00022692"/>
    </source>
</evidence>
<dbReference type="Proteomes" id="UP000190657">
    <property type="component" value="Unassembled WGS sequence"/>
</dbReference>
<organism evidence="11 12">
    <name type="scientific">Eubacterium coprostanoligenes</name>
    <dbReference type="NCBI Taxonomy" id="290054"/>
    <lineage>
        <taxon>Bacteria</taxon>
        <taxon>Bacillati</taxon>
        <taxon>Bacillota</taxon>
        <taxon>Clostridia</taxon>
        <taxon>Eubacteriales</taxon>
        <taxon>Eubacteriaceae</taxon>
        <taxon>Eubacterium</taxon>
    </lineage>
</organism>
<evidence type="ECO:0000256" key="8">
    <source>
        <dbReference type="PROSITE-ProRule" id="PRU00703"/>
    </source>
</evidence>
<feature type="transmembrane region" description="Helical" evidence="9">
    <location>
        <begin position="440"/>
        <end position="461"/>
    </location>
</feature>
<feature type="transmembrane region" description="Helical" evidence="9">
    <location>
        <begin position="291"/>
        <end position="311"/>
    </location>
</feature>
<dbReference type="RefSeq" id="WP_242941711.1">
    <property type="nucleotide sequence ID" value="NZ_FUWW01000002.1"/>
</dbReference>
<comment type="caution">
    <text evidence="9">Lacks conserved residue(s) required for the propagation of feature annotation.</text>
</comment>
<feature type="transmembrane region" description="Helical" evidence="9">
    <location>
        <begin position="365"/>
        <end position="386"/>
    </location>
</feature>
<dbReference type="SUPFAM" id="SSF158791">
    <property type="entry name" value="MgtE N-terminal domain-like"/>
    <property type="match status" value="1"/>
</dbReference>
<dbReference type="InterPro" id="IPR006667">
    <property type="entry name" value="SLC41_membr_dom"/>
</dbReference>
<evidence type="ECO:0000259" key="10">
    <source>
        <dbReference type="PROSITE" id="PS51371"/>
    </source>
</evidence>
<accession>A0A1T4JXW7</accession>
<keyword evidence="12" id="KW-1185">Reference proteome</keyword>
<dbReference type="Pfam" id="PF00571">
    <property type="entry name" value="CBS"/>
    <property type="match status" value="2"/>
</dbReference>
<dbReference type="SMART" id="SM00116">
    <property type="entry name" value="CBS"/>
    <property type="match status" value="2"/>
</dbReference>
<name>A0A1T4JXW7_9FIRM</name>
<dbReference type="CDD" id="cd04606">
    <property type="entry name" value="CBS_pair_Mg_transporter"/>
    <property type="match status" value="1"/>
</dbReference>